<proteinExistence type="predicted"/>
<dbReference type="InterPro" id="IPR012373">
    <property type="entry name" value="Ferrdict_sens_TM"/>
</dbReference>
<evidence type="ECO:0000259" key="3">
    <source>
        <dbReference type="Pfam" id="PF16344"/>
    </source>
</evidence>
<keyword evidence="1" id="KW-0472">Membrane</keyword>
<feature type="domain" description="Protein FecR C-terminal" evidence="3">
    <location>
        <begin position="236"/>
        <end position="301"/>
    </location>
</feature>
<organism evidence="4 5">
    <name type="scientific">Chitinophaga niabensis</name>
    <dbReference type="NCBI Taxonomy" id="536979"/>
    <lineage>
        <taxon>Bacteria</taxon>
        <taxon>Pseudomonadati</taxon>
        <taxon>Bacteroidota</taxon>
        <taxon>Chitinophagia</taxon>
        <taxon>Chitinophagales</taxon>
        <taxon>Chitinophagaceae</taxon>
        <taxon>Chitinophaga</taxon>
    </lineage>
</organism>
<dbReference type="Proteomes" id="UP000185003">
    <property type="component" value="Unassembled WGS sequence"/>
</dbReference>
<dbReference type="PANTHER" id="PTHR30273:SF2">
    <property type="entry name" value="PROTEIN FECR"/>
    <property type="match status" value="1"/>
</dbReference>
<dbReference type="Gene3D" id="2.60.120.1440">
    <property type="match status" value="1"/>
</dbReference>
<dbReference type="Pfam" id="PF04773">
    <property type="entry name" value="FecR"/>
    <property type="match status" value="1"/>
</dbReference>
<dbReference type="RefSeq" id="WP_074238822.1">
    <property type="nucleotide sequence ID" value="NZ_FSRA01000001.1"/>
</dbReference>
<sequence>MNTNLLEKFIKNECTAAEAEQVKAWLAEHPDAVEQYMAEAWQEEPAHPMPAAMEQSILANIPVRRTRHLRTWLSAAAAVLVLVAGSWFFLSQRTSTSASMITLTAGKFILPDKSEIWLKQNSRLQYDSLSFGKTTRSVTLLEGEAFFDIQQDASHPFLVNSNGVETKVLGTSFSVHMAQKVIITVATGKVGIRYQGHELGALTPGRQMLVAEDGKVERKDQPEWLAGIWKESSLQLTDTNYEELGTALELFYGIHLETASSKVRRQRYNIQLKRETSVEEVIQVLSLLNGITYEKKDANTYIIK</sequence>
<evidence type="ECO:0000313" key="5">
    <source>
        <dbReference type="Proteomes" id="UP000185003"/>
    </source>
</evidence>
<dbReference type="InterPro" id="IPR006860">
    <property type="entry name" value="FecR"/>
</dbReference>
<dbReference type="PIRSF" id="PIRSF018266">
    <property type="entry name" value="FecR"/>
    <property type="match status" value="1"/>
</dbReference>
<reference evidence="4 5" key="1">
    <citation type="submission" date="2016-11" db="EMBL/GenBank/DDBJ databases">
        <authorList>
            <person name="Jaros S."/>
            <person name="Januszkiewicz K."/>
            <person name="Wedrychowicz H."/>
        </authorList>
    </citation>
    <scope>NUCLEOTIDE SEQUENCE [LARGE SCALE GENOMIC DNA]</scope>
    <source>
        <strain evidence="4 5">DSM 24787</strain>
    </source>
</reference>
<dbReference type="InterPro" id="IPR032508">
    <property type="entry name" value="FecR_C"/>
</dbReference>
<dbReference type="STRING" id="536979.SAMN04488055_1700"/>
<evidence type="ECO:0000256" key="1">
    <source>
        <dbReference type="SAM" id="Phobius"/>
    </source>
</evidence>
<accession>A0A1N6ELU7</accession>
<evidence type="ECO:0000259" key="2">
    <source>
        <dbReference type="Pfam" id="PF04773"/>
    </source>
</evidence>
<keyword evidence="1" id="KW-1133">Transmembrane helix</keyword>
<dbReference type="Gene3D" id="3.55.50.30">
    <property type="match status" value="1"/>
</dbReference>
<feature type="transmembrane region" description="Helical" evidence="1">
    <location>
        <begin position="72"/>
        <end position="90"/>
    </location>
</feature>
<dbReference type="GO" id="GO:0016989">
    <property type="term" value="F:sigma factor antagonist activity"/>
    <property type="evidence" value="ECO:0007669"/>
    <property type="project" value="TreeGrafter"/>
</dbReference>
<keyword evidence="1" id="KW-0812">Transmembrane</keyword>
<dbReference type="Pfam" id="PF16344">
    <property type="entry name" value="FecR_C"/>
    <property type="match status" value="1"/>
</dbReference>
<keyword evidence="5" id="KW-1185">Reference proteome</keyword>
<protein>
    <submittedName>
        <fullName evidence="4">Ferric-dicitrate binding protein FerR, regulates iron transport through sigma-19</fullName>
    </submittedName>
</protein>
<name>A0A1N6ELU7_9BACT</name>
<dbReference type="PANTHER" id="PTHR30273">
    <property type="entry name" value="PERIPLASMIC SIGNAL SENSOR AND SIGMA FACTOR ACTIVATOR FECR-RELATED"/>
    <property type="match status" value="1"/>
</dbReference>
<gene>
    <name evidence="4" type="ORF">SAMN04488055_1700</name>
</gene>
<dbReference type="AlphaFoldDB" id="A0A1N6ELU7"/>
<evidence type="ECO:0000313" key="4">
    <source>
        <dbReference type="EMBL" id="SIN83965.1"/>
    </source>
</evidence>
<dbReference type="EMBL" id="FSRA01000001">
    <property type="protein sequence ID" value="SIN83965.1"/>
    <property type="molecule type" value="Genomic_DNA"/>
</dbReference>
<dbReference type="OrthoDB" id="657365at2"/>
<feature type="domain" description="FecR protein" evidence="2">
    <location>
        <begin position="108"/>
        <end position="190"/>
    </location>
</feature>